<evidence type="ECO:0000256" key="1">
    <source>
        <dbReference type="SAM" id="SignalP"/>
    </source>
</evidence>
<name>A0AAU0F2T4_9FLAO</name>
<accession>A0AAU0F2T4</accession>
<dbReference type="Proteomes" id="UP001432059">
    <property type="component" value="Chromosome"/>
</dbReference>
<dbReference type="KEGG" id="bpor:BPO_2025"/>
<dbReference type="EMBL" id="CP136426">
    <property type="protein sequence ID" value="WOC52672.1"/>
    <property type="molecule type" value="Genomic_DNA"/>
</dbReference>
<evidence type="ECO:0000313" key="3">
    <source>
        <dbReference type="Proteomes" id="UP001432059"/>
    </source>
</evidence>
<sequence length="277" mass="32859">MDRLLFVNMTKNRKISSFLLLLLCAMCYSQIAFNVEYEADYKLNYKLSSKENAPTYETTFALLIGKQESYFKNMNQYVADSLTLSKKLFETSNVQNDIVNYSKYQNDFPENIGMTNSKIYVSLGIKRKNFKYEELNNTEWKLVNEYKKIGNLNCQKAITTKYGRKWVAFFSEDIPFQYGPYKFGNLPGLIIELFDNKKDYHFIMYSFKKRKYICKSANMYTNAELVGKSKIFNYKKNIKTNPNRFDAFIDDVETLRKLRMKSMELVKYYNPIELEIE</sequence>
<gene>
    <name evidence="2" type="ORF">BPO_2025</name>
</gene>
<proteinExistence type="predicted"/>
<evidence type="ECO:0000313" key="2">
    <source>
        <dbReference type="EMBL" id="WOC52672.1"/>
    </source>
</evidence>
<dbReference type="NCBIfam" id="TIGR01200">
    <property type="entry name" value="GLPGLI"/>
    <property type="match status" value="1"/>
</dbReference>
<reference evidence="2" key="1">
    <citation type="submission" date="2023-10" db="EMBL/GenBank/DDBJ databases">
        <title>Characterization and whole genome sequencing of a novel strain of Bergeyella porcorum QD2021 isolated from pig.</title>
        <authorList>
            <person name="Liu G."/>
            <person name="Chen C."/>
            <person name="Han X."/>
        </authorList>
    </citation>
    <scope>NUCLEOTIDE SEQUENCE</scope>
    <source>
        <strain evidence="2">QD2021</strain>
    </source>
</reference>
<organism evidence="2 3">
    <name type="scientific">Bergeyella porcorum</name>
    <dbReference type="NCBI Taxonomy" id="1735111"/>
    <lineage>
        <taxon>Bacteria</taxon>
        <taxon>Pseudomonadati</taxon>
        <taxon>Bacteroidota</taxon>
        <taxon>Flavobacteriia</taxon>
        <taxon>Flavobacteriales</taxon>
        <taxon>Weeksellaceae</taxon>
        <taxon>Bergeyella</taxon>
    </lineage>
</organism>
<keyword evidence="1" id="KW-0732">Signal</keyword>
<feature type="chain" id="PRO_5043714804" evidence="1">
    <location>
        <begin position="35"/>
        <end position="277"/>
    </location>
</feature>
<dbReference type="AlphaFoldDB" id="A0AAU0F2T4"/>
<feature type="signal peptide" evidence="1">
    <location>
        <begin position="1"/>
        <end position="34"/>
    </location>
</feature>
<dbReference type="InterPro" id="IPR005901">
    <property type="entry name" value="GLPGLI"/>
</dbReference>
<keyword evidence="3" id="KW-1185">Reference proteome</keyword>
<protein>
    <submittedName>
        <fullName evidence="2">GLPGLI family protein</fullName>
    </submittedName>
</protein>